<feature type="region of interest" description="Disordered" evidence="1">
    <location>
        <begin position="50"/>
        <end position="76"/>
    </location>
</feature>
<dbReference type="EMBL" id="CABVIE010000001">
    <property type="protein sequence ID" value="VVO49598.1"/>
    <property type="molecule type" value="Genomic_DNA"/>
</dbReference>
<comment type="caution">
    <text evidence="2">The sequence shown here is derived from an EMBL/GenBank/DDBJ whole genome shotgun (WGS) entry which is preliminary data.</text>
</comment>
<evidence type="ECO:0000313" key="2">
    <source>
        <dbReference type="EMBL" id="VVO49598.1"/>
    </source>
</evidence>
<name>A0A8H2NN03_PSEFL</name>
<sequence>MTGQFRRWDSTEYLKTEEDLAEYLDVCMDVGGGDPEFVAKALATIERARESHPTFPKEANENLKIRGNQLSHGQTR</sequence>
<gene>
    <name evidence="2" type="ORF">PS900_00221</name>
</gene>
<proteinExistence type="predicted"/>
<evidence type="ECO:0000256" key="1">
    <source>
        <dbReference type="SAM" id="MobiDB-lite"/>
    </source>
</evidence>
<protein>
    <recommendedName>
        <fullName evidence="4">Addiction module antidote protein</fullName>
    </recommendedName>
</protein>
<dbReference type="RefSeq" id="WP_224789016.1">
    <property type="nucleotide sequence ID" value="NZ_CABVHR010000012.1"/>
</dbReference>
<accession>A0A8H2NN03</accession>
<reference evidence="2 3" key="1">
    <citation type="submission" date="2019-09" db="EMBL/GenBank/DDBJ databases">
        <authorList>
            <person name="Chandra G."/>
            <person name="Truman W A."/>
        </authorList>
    </citation>
    <scope>NUCLEOTIDE SEQUENCE [LARGE SCALE GENOMIC DNA]</scope>
    <source>
        <strain evidence="2">PS900</strain>
    </source>
</reference>
<dbReference type="Proteomes" id="UP000325723">
    <property type="component" value="Unassembled WGS sequence"/>
</dbReference>
<evidence type="ECO:0008006" key="4">
    <source>
        <dbReference type="Google" id="ProtNLM"/>
    </source>
</evidence>
<dbReference type="AlphaFoldDB" id="A0A8H2NN03"/>
<organism evidence="2 3">
    <name type="scientific">Pseudomonas fluorescens</name>
    <dbReference type="NCBI Taxonomy" id="294"/>
    <lineage>
        <taxon>Bacteria</taxon>
        <taxon>Pseudomonadati</taxon>
        <taxon>Pseudomonadota</taxon>
        <taxon>Gammaproteobacteria</taxon>
        <taxon>Pseudomonadales</taxon>
        <taxon>Pseudomonadaceae</taxon>
        <taxon>Pseudomonas</taxon>
    </lineage>
</organism>
<evidence type="ECO:0000313" key="3">
    <source>
        <dbReference type="Proteomes" id="UP000325723"/>
    </source>
</evidence>